<dbReference type="InterPro" id="IPR053896">
    <property type="entry name" value="BTN3A2-like_Ig-C"/>
</dbReference>
<dbReference type="InterPro" id="IPR007110">
    <property type="entry name" value="Ig-like_dom"/>
</dbReference>
<accession>A0AAV1QEZ6</accession>
<sequence>MEVLLLVFFCLQTGSDVTFAAVNGAALKPYVTVVDQTKDQAQLQCEVQEAFPKPELHWEDGAGNILPAEKPKESERGGRYDIILQTTVTKTDNYRCVAVQKEINHQTDAETYVYIHGRILKDRTDENIPGAVPKPSVKILDQTLSRVLLQCKVRGAFPKPELEWHGGANKLPAEEPEVTEREGRYDIILQTTVTRTDNYRCVATQKEIYHQTDAGTYVYFSWVTIFLIVVDVIMAVLVAIWLLFAVTRCIKSRTGSPSQSRQPSPQVPASSGRSRQQAVR</sequence>
<dbReference type="GO" id="GO:0009897">
    <property type="term" value="C:external side of plasma membrane"/>
    <property type="evidence" value="ECO:0007669"/>
    <property type="project" value="TreeGrafter"/>
</dbReference>
<dbReference type="SUPFAM" id="SSF48726">
    <property type="entry name" value="Immunoglobulin"/>
    <property type="match status" value="2"/>
</dbReference>
<evidence type="ECO:0000259" key="7">
    <source>
        <dbReference type="PROSITE" id="PS50835"/>
    </source>
</evidence>
<feature type="domain" description="Ig-like" evidence="7">
    <location>
        <begin position="29"/>
        <end position="113"/>
    </location>
</feature>
<evidence type="ECO:0000256" key="3">
    <source>
        <dbReference type="ARBA" id="ARBA00023319"/>
    </source>
</evidence>
<organism evidence="8 9">
    <name type="scientific">Scomber scombrus</name>
    <name type="common">Atlantic mackerel</name>
    <name type="synonym">Scomber vernalis</name>
    <dbReference type="NCBI Taxonomy" id="13677"/>
    <lineage>
        <taxon>Eukaryota</taxon>
        <taxon>Metazoa</taxon>
        <taxon>Chordata</taxon>
        <taxon>Craniata</taxon>
        <taxon>Vertebrata</taxon>
        <taxon>Euteleostomi</taxon>
        <taxon>Actinopterygii</taxon>
        <taxon>Neopterygii</taxon>
        <taxon>Teleostei</taxon>
        <taxon>Neoteleostei</taxon>
        <taxon>Acanthomorphata</taxon>
        <taxon>Pelagiaria</taxon>
        <taxon>Scombriformes</taxon>
        <taxon>Scombridae</taxon>
        <taxon>Scomber</taxon>
    </lineage>
</organism>
<feature type="chain" id="PRO_5043785386" description="Ig-like domain-containing protein" evidence="6">
    <location>
        <begin position="21"/>
        <end position="280"/>
    </location>
</feature>
<keyword evidence="5" id="KW-0812">Transmembrane</keyword>
<gene>
    <name evidence="8" type="ORF">FSCOSCO3_A037977</name>
</gene>
<dbReference type="InterPro" id="IPR050504">
    <property type="entry name" value="IgSF_BTN/MOG"/>
</dbReference>
<feature type="transmembrane region" description="Helical" evidence="5">
    <location>
        <begin position="219"/>
        <end position="244"/>
    </location>
</feature>
<protein>
    <recommendedName>
        <fullName evidence="7">Ig-like domain-containing protein</fullName>
    </recommendedName>
</protein>
<dbReference type="AlphaFoldDB" id="A0AAV1QEZ6"/>
<dbReference type="GO" id="GO:0005102">
    <property type="term" value="F:signaling receptor binding"/>
    <property type="evidence" value="ECO:0007669"/>
    <property type="project" value="TreeGrafter"/>
</dbReference>
<keyword evidence="6" id="KW-0732">Signal</keyword>
<proteinExistence type="predicted"/>
<dbReference type="Pfam" id="PF22705">
    <property type="entry name" value="C2-set_3"/>
    <property type="match status" value="1"/>
</dbReference>
<evidence type="ECO:0000313" key="8">
    <source>
        <dbReference type="EMBL" id="CAK6982836.1"/>
    </source>
</evidence>
<keyword evidence="2 5" id="KW-0472">Membrane</keyword>
<dbReference type="Proteomes" id="UP001314229">
    <property type="component" value="Unassembled WGS sequence"/>
</dbReference>
<dbReference type="InterPro" id="IPR013783">
    <property type="entry name" value="Ig-like_fold"/>
</dbReference>
<feature type="signal peptide" evidence="6">
    <location>
        <begin position="1"/>
        <end position="20"/>
    </location>
</feature>
<dbReference type="PROSITE" id="PS50835">
    <property type="entry name" value="IG_LIKE"/>
    <property type="match status" value="2"/>
</dbReference>
<dbReference type="CDD" id="cd00096">
    <property type="entry name" value="Ig"/>
    <property type="match status" value="1"/>
</dbReference>
<name>A0AAV1QEZ6_SCOSC</name>
<dbReference type="InterPro" id="IPR036179">
    <property type="entry name" value="Ig-like_dom_sf"/>
</dbReference>
<comment type="caution">
    <text evidence="8">The sequence shown here is derived from an EMBL/GenBank/DDBJ whole genome shotgun (WGS) entry which is preliminary data.</text>
</comment>
<dbReference type="EMBL" id="CAWUFR010001120">
    <property type="protein sequence ID" value="CAK6982836.1"/>
    <property type="molecule type" value="Genomic_DNA"/>
</dbReference>
<evidence type="ECO:0000256" key="6">
    <source>
        <dbReference type="SAM" id="SignalP"/>
    </source>
</evidence>
<evidence type="ECO:0000256" key="5">
    <source>
        <dbReference type="SAM" id="Phobius"/>
    </source>
</evidence>
<comment type="subcellular location">
    <subcellularLocation>
        <location evidence="1">Membrane</location>
    </subcellularLocation>
</comment>
<reference evidence="8 9" key="1">
    <citation type="submission" date="2024-01" db="EMBL/GenBank/DDBJ databases">
        <authorList>
            <person name="Alioto T."/>
            <person name="Alioto T."/>
            <person name="Gomez Garrido J."/>
        </authorList>
    </citation>
    <scope>NUCLEOTIDE SEQUENCE [LARGE SCALE GENOMIC DNA]</scope>
</reference>
<keyword evidence="3" id="KW-0393">Immunoglobulin domain</keyword>
<dbReference type="GO" id="GO:0001817">
    <property type="term" value="P:regulation of cytokine production"/>
    <property type="evidence" value="ECO:0007669"/>
    <property type="project" value="TreeGrafter"/>
</dbReference>
<dbReference type="GO" id="GO:0050852">
    <property type="term" value="P:T cell receptor signaling pathway"/>
    <property type="evidence" value="ECO:0007669"/>
    <property type="project" value="TreeGrafter"/>
</dbReference>
<feature type="compositionally biased region" description="Low complexity" evidence="4">
    <location>
        <begin position="256"/>
        <end position="271"/>
    </location>
</feature>
<evidence type="ECO:0000256" key="4">
    <source>
        <dbReference type="SAM" id="MobiDB-lite"/>
    </source>
</evidence>
<evidence type="ECO:0000256" key="2">
    <source>
        <dbReference type="ARBA" id="ARBA00023136"/>
    </source>
</evidence>
<evidence type="ECO:0000256" key="1">
    <source>
        <dbReference type="ARBA" id="ARBA00004370"/>
    </source>
</evidence>
<keyword evidence="5" id="KW-1133">Transmembrane helix</keyword>
<dbReference type="Gene3D" id="2.60.40.10">
    <property type="entry name" value="Immunoglobulins"/>
    <property type="match status" value="2"/>
</dbReference>
<dbReference type="PANTHER" id="PTHR24100">
    <property type="entry name" value="BUTYROPHILIN"/>
    <property type="match status" value="1"/>
</dbReference>
<feature type="region of interest" description="Disordered" evidence="4">
    <location>
        <begin position="253"/>
        <end position="280"/>
    </location>
</feature>
<keyword evidence="9" id="KW-1185">Reference proteome</keyword>
<feature type="domain" description="Ig-like" evidence="7">
    <location>
        <begin position="129"/>
        <end position="221"/>
    </location>
</feature>
<evidence type="ECO:0000313" key="9">
    <source>
        <dbReference type="Proteomes" id="UP001314229"/>
    </source>
</evidence>